<dbReference type="Proteomes" id="UP001363151">
    <property type="component" value="Unassembled WGS sequence"/>
</dbReference>
<comment type="caution">
    <text evidence="1">The sequence shown here is derived from an EMBL/GenBank/DDBJ whole genome shotgun (WGS) entry which is preliminary data.</text>
</comment>
<evidence type="ECO:0008006" key="3">
    <source>
        <dbReference type="Google" id="ProtNLM"/>
    </source>
</evidence>
<evidence type="ECO:0000313" key="1">
    <source>
        <dbReference type="EMBL" id="KAK7249503.1"/>
    </source>
</evidence>
<protein>
    <recommendedName>
        <fullName evidence="3">Sulfotransferase domain-containing protein</fullName>
    </recommendedName>
</protein>
<sequence length="418" mass="45607">MRALVAAATLLLGASRPPKKKPAEELKFMLSTIDTDRSVTDGKACTPMRDVAALSRRRHPGRPRYDVFVAGVEGAGHHGVVSGFLAPLIAETTGTPLKHCVLVTEMPFTQADYDPGLECPASAAVGWESFPSKRRVTEPERLSLLYAGPHCFDDRPSGARGLFPGHWAPAVSDDCYRCGGDWRATLEDALERHRRSDRLDVRLFQRSVPSLKVVFLWRDFAHAVFSHPPWDGGGRGHALMIAVQLATLAEDAAALDVRVWRVLRYESLVTVDDYVAAAEAVAAFLGLAHANGTAFAPGHVAAAAARVRAEKWRRPSSKHEAAATADTADARAVREVEAYFGHRFAIFHRADVQLLPFARNASDVRVEPRAASAACPEPRFEPCRRCAAKPILRRNGTAERYCRGPPPGGALHCCRSED</sequence>
<dbReference type="EMBL" id="JBBJCI010000078">
    <property type="protein sequence ID" value="KAK7249503.1"/>
    <property type="molecule type" value="Genomic_DNA"/>
</dbReference>
<gene>
    <name evidence="1" type="ORF">SO694_00049277</name>
</gene>
<keyword evidence="2" id="KW-1185">Reference proteome</keyword>
<organism evidence="1 2">
    <name type="scientific">Aureococcus anophagefferens</name>
    <name type="common">Harmful bloom alga</name>
    <dbReference type="NCBI Taxonomy" id="44056"/>
    <lineage>
        <taxon>Eukaryota</taxon>
        <taxon>Sar</taxon>
        <taxon>Stramenopiles</taxon>
        <taxon>Ochrophyta</taxon>
        <taxon>Pelagophyceae</taxon>
        <taxon>Pelagomonadales</taxon>
        <taxon>Pelagomonadaceae</taxon>
        <taxon>Aureococcus</taxon>
    </lineage>
</organism>
<evidence type="ECO:0000313" key="2">
    <source>
        <dbReference type="Proteomes" id="UP001363151"/>
    </source>
</evidence>
<proteinExistence type="predicted"/>
<name>A0ABR1G8L1_AURAN</name>
<reference evidence="1 2" key="1">
    <citation type="submission" date="2024-03" db="EMBL/GenBank/DDBJ databases">
        <title>Aureococcus anophagefferens CCMP1851 and Kratosvirus quantuckense: Draft genome of a second virus-susceptible host strain in the model system.</title>
        <authorList>
            <person name="Chase E."/>
            <person name="Truchon A.R."/>
            <person name="Schepens W."/>
            <person name="Wilhelm S.W."/>
        </authorList>
    </citation>
    <scope>NUCLEOTIDE SEQUENCE [LARGE SCALE GENOMIC DNA]</scope>
    <source>
        <strain evidence="1 2">CCMP1851</strain>
    </source>
</reference>
<accession>A0ABR1G8L1</accession>